<dbReference type="GO" id="GO:0019556">
    <property type="term" value="P:L-histidine catabolic process to glutamate and formamide"/>
    <property type="evidence" value="ECO:0007669"/>
    <property type="project" value="UniProtKB-UniRule"/>
</dbReference>
<feature type="binding site" evidence="7">
    <location>
        <position position="154"/>
    </location>
    <ligand>
        <name>N-formimidoyl-L-glutamate</name>
        <dbReference type="ChEBI" id="CHEBI:58928"/>
    </ligand>
</feature>
<dbReference type="GO" id="GO:0019557">
    <property type="term" value="P:L-histidine catabolic process to glutamate and formate"/>
    <property type="evidence" value="ECO:0007669"/>
    <property type="project" value="UniProtKB-UniPathway"/>
</dbReference>
<feature type="binding site" evidence="7">
    <location>
        <position position="333"/>
    </location>
    <ligand>
        <name>4-imidazolone-5-propanoate</name>
        <dbReference type="ChEBI" id="CHEBI:77893"/>
    </ligand>
</feature>
<evidence type="ECO:0000256" key="7">
    <source>
        <dbReference type="HAMAP-Rule" id="MF_00372"/>
    </source>
</evidence>
<evidence type="ECO:0000256" key="5">
    <source>
        <dbReference type="ARBA" id="ARBA00022833"/>
    </source>
</evidence>
<keyword evidence="7" id="KW-0963">Cytoplasm</keyword>
<evidence type="ECO:0000256" key="1">
    <source>
        <dbReference type="ARBA" id="ARBA00012864"/>
    </source>
</evidence>
<dbReference type="GO" id="GO:0005506">
    <property type="term" value="F:iron ion binding"/>
    <property type="evidence" value="ECO:0007669"/>
    <property type="project" value="UniProtKB-UniRule"/>
</dbReference>
<comment type="function">
    <text evidence="7">Catalyzes the hydrolytic cleavage of the carbon-nitrogen bond in imidazolone-5-propanoate to yield N-formimidoyl-L-glutamate. It is the third step in the universal histidine degradation pathway.</text>
</comment>
<dbReference type="HAMAP" id="MF_00372">
    <property type="entry name" value="HutI"/>
    <property type="match status" value="1"/>
</dbReference>
<dbReference type="CDD" id="cd01296">
    <property type="entry name" value="Imidazolone-5PH"/>
    <property type="match status" value="1"/>
</dbReference>
<dbReference type="GO" id="GO:0050480">
    <property type="term" value="F:imidazolonepropionase activity"/>
    <property type="evidence" value="ECO:0007669"/>
    <property type="project" value="UniProtKB-UniRule"/>
</dbReference>
<organism evidence="9 10">
    <name type="scientific">Soehngenia longivitae</name>
    <dbReference type="NCBI Taxonomy" id="2562294"/>
    <lineage>
        <taxon>Bacteria</taxon>
        <taxon>Bacillati</taxon>
        <taxon>Bacillota</taxon>
        <taxon>Tissierellia</taxon>
        <taxon>Tissierellales</taxon>
        <taxon>Tissierellaceae</taxon>
        <taxon>Soehngenia</taxon>
    </lineage>
</organism>
<feature type="binding site" evidence="7">
    <location>
        <position position="84"/>
    </location>
    <ligand>
        <name>Zn(2+)</name>
        <dbReference type="ChEBI" id="CHEBI:29105"/>
    </ligand>
</feature>
<dbReference type="InterPro" id="IPR005920">
    <property type="entry name" value="HutI"/>
</dbReference>
<feature type="binding site" evidence="7">
    <location>
        <position position="82"/>
    </location>
    <ligand>
        <name>Fe(3+)</name>
        <dbReference type="ChEBI" id="CHEBI:29034"/>
    </ligand>
</feature>
<feature type="binding site" evidence="7">
    <location>
        <position position="188"/>
    </location>
    <ligand>
        <name>4-imidazolone-5-propanoate</name>
        <dbReference type="ChEBI" id="CHEBI:77893"/>
    </ligand>
</feature>
<sequence length="427" mass="46311">MKATLVIENITNLATMSGSDGPRKNKAQKDIGLIKNGVIAISKDKIIYVGEGKLPESIPTDEGTVFIDATGKLVTPGLIDPHTHLVHGGSRENEFSMKLEGKSYLEILSSGGGIHSTAKATKEATFEELYDKAYKSLNIMLEFGVTTVEAKSGYGIGDFETELKQIEVARKLDETHPIDVVPTFMGAHAVPPEYKERSDIFVDKIVNEMIPYIAQNKLAEFCDVFCEEGVFTIEQSRKILLSAKSHGLIPKIHADEIVSIGGAELASEIECISAEHLISASKNGIKKMGEKNVIAVLLPGTSFNLQEGKVADARYMIDNDVAVAIATDYNPGSCPSENLQLMMSFASITLKMTPEEVLTASTINAACAIKRESSIGSIEVGKIADIAIFDVPNIAYMVYHFGVNHTDSVIKKGKIVYKKNGRALNVR</sequence>
<feature type="binding site" evidence="7">
    <location>
        <position position="328"/>
    </location>
    <ligand>
        <name>Fe(3+)</name>
        <dbReference type="ChEBI" id="CHEBI:29034"/>
    </ligand>
</feature>
<name>A0A4Z0D9P2_9FIRM</name>
<evidence type="ECO:0000313" key="9">
    <source>
        <dbReference type="EMBL" id="TFZ41597.1"/>
    </source>
</evidence>
<dbReference type="RefSeq" id="WP_135269752.1">
    <property type="nucleotide sequence ID" value="NZ_SRIB01000001.1"/>
</dbReference>
<dbReference type="NCBIfam" id="TIGR01224">
    <property type="entry name" value="hutI"/>
    <property type="match status" value="1"/>
</dbReference>
<proteinExistence type="inferred from homology"/>
<feature type="binding site" evidence="7">
    <location>
        <position position="154"/>
    </location>
    <ligand>
        <name>4-imidazolone-5-propanoate</name>
        <dbReference type="ChEBI" id="CHEBI:77893"/>
    </ligand>
</feature>
<keyword evidence="2 7" id="KW-0479">Metal-binding</keyword>
<dbReference type="OrthoDB" id="9776455at2"/>
<feature type="binding site" evidence="7">
    <location>
        <position position="84"/>
    </location>
    <ligand>
        <name>Fe(3+)</name>
        <dbReference type="ChEBI" id="CHEBI:29034"/>
    </ligand>
</feature>
<keyword evidence="10" id="KW-1185">Reference proteome</keyword>
<feature type="binding site" evidence="7">
    <location>
        <position position="91"/>
    </location>
    <ligand>
        <name>4-imidazolone-5-propanoate</name>
        <dbReference type="ChEBI" id="CHEBI:77893"/>
    </ligand>
</feature>
<dbReference type="AlphaFoldDB" id="A0A4Z0D9P2"/>
<evidence type="ECO:0000259" key="8">
    <source>
        <dbReference type="Pfam" id="PF01979"/>
    </source>
</evidence>
<dbReference type="InterPro" id="IPR011059">
    <property type="entry name" value="Metal-dep_hydrolase_composite"/>
</dbReference>
<comment type="catalytic activity">
    <reaction evidence="7">
        <text>4-imidazolone-5-propanoate + H2O = N-formimidoyl-L-glutamate</text>
        <dbReference type="Rhea" id="RHEA:23660"/>
        <dbReference type="ChEBI" id="CHEBI:15377"/>
        <dbReference type="ChEBI" id="CHEBI:58928"/>
        <dbReference type="ChEBI" id="CHEBI:77893"/>
        <dbReference type="EC" id="3.5.2.7"/>
    </reaction>
</comment>
<feature type="binding site" evidence="7">
    <location>
        <position position="332"/>
    </location>
    <ligand>
        <name>N-formimidoyl-L-glutamate</name>
        <dbReference type="ChEBI" id="CHEBI:58928"/>
    </ligand>
</feature>
<comment type="subcellular location">
    <subcellularLocation>
        <location evidence="7">Cytoplasm</location>
    </subcellularLocation>
</comment>
<dbReference type="GO" id="GO:0008270">
    <property type="term" value="F:zinc ion binding"/>
    <property type="evidence" value="ECO:0007669"/>
    <property type="project" value="UniProtKB-UniRule"/>
</dbReference>
<dbReference type="EMBL" id="SRIB01000001">
    <property type="protein sequence ID" value="TFZ41597.1"/>
    <property type="molecule type" value="Genomic_DNA"/>
</dbReference>
<evidence type="ECO:0000256" key="2">
    <source>
        <dbReference type="ARBA" id="ARBA00022723"/>
    </source>
</evidence>
<feature type="binding site" evidence="7">
    <location>
        <position position="82"/>
    </location>
    <ligand>
        <name>Zn(2+)</name>
        <dbReference type="ChEBI" id="CHEBI:29105"/>
    </ligand>
</feature>
<dbReference type="GO" id="GO:0005737">
    <property type="term" value="C:cytoplasm"/>
    <property type="evidence" value="ECO:0007669"/>
    <property type="project" value="UniProtKB-SubCell"/>
</dbReference>
<dbReference type="InterPro" id="IPR006680">
    <property type="entry name" value="Amidohydro-rel"/>
</dbReference>
<evidence type="ECO:0000256" key="3">
    <source>
        <dbReference type="ARBA" id="ARBA00022801"/>
    </source>
</evidence>
<evidence type="ECO:0000256" key="4">
    <source>
        <dbReference type="ARBA" id="ARBA00022808"/>
    </source>
</evidence>
<feature type="binding site" evidence="7">
    <location>
        <position position="330"/>
    </location>
    <ligand>
        <name>N-formimidoyl-L-glutamate</name>
        <dbReference type="ChEBI" id="CHEBI:58928"/>
    </ligand>
</feature>
<feature type="binding site" evidence="7">
    <location>
        <position position="253"/>
    </location>
    <ligand>
        <name>Zn(2+)</name>
        <dbReference type="ChEBI" id="CHEBI:29105"/>
    </ligand>
</feature>
<dbReference type="Gene3D" id="2.30.40.10">
    <property type="entry name" value="Urease, subunit C, domain 1"/>
    <property type="match status" value="1"/>
</dbReference>
<dbReference type="Pfam" id="PF01979">
    <property type="entry name" value="Amidohydro_1"/>
    <property type="match status" value="1"/>
</dbReference>
<feature type="binding site" evidence="7">
    <location>
        <position position="253"/>
    </location>
    <ligand>
        <name>Fe(3+)</name>
        <dbReference type="ChEBI" id="CHEBI:29034"/>
    </ligand>
</feature>
<protein>
    <recommendedName>
        <fullName evidence="1 7">Imidazolonepropionase</fullName>
        <ecNumber evidence="1 7">3.5.2.7</ecNumber>
    </recommendedName>
    <alternativeName>
        <fullName evidence="7">Imidazolone-5-propionate hydrolase</fullName>
    </alternativeName>
</protein>
<comment type="cofactor">
    <cofactor evidence="7">
        <name>Zn(2+)</name>
        <dbReference type="ChEBI" id="CHEBI:29105"/>
    </cofactor>
    <cofactor evidence="7">
        <name>Fe(3+)</name>
        <dbReference type="ChEBI" id="CHEBI:29034"/>
    </cofactor>
    <text evidence="7">Binds 1 zinc or iron ion per subunit.</text>
</comment>
<dbReference type="PANTHER" id="PTHR42752:SF1">
    <property type="entry name" value="IMIDAZOLONEPROPIONASE-RELATED"/>
    <property type="match status" value="1"/>
</dbReference>
<comment type="pathway">
    <text evidence="7">Amino-acid degradation; L-histidine degradation into L-glutamate; N-formimidoyl-L-glutamate from L-histidine: step 3/3.</text>
</comment>
<dbReference type="UniPathway" id="UPA00379">
    <property type="reaction ID" value="UER00551"/>
</dbReference>
<reference evidence="9 10" key="1">
    <citation type="submission" date="2019-03" db="EMBL/GenBank/DDBJ databases">
        <title>Draft genome sequence data and analysis of a Fermenting Bacterium, Soehngenia longevitae strain 1933PT, isolated from petroleum reservoir in Azerbaijan.</title>
        <authorList>
            <person name="Grouzdev D.S."/>
            <person name="Bidzhieva S.K."/>
            <person name="Sokolova D.S."/>
            <person name="Tourova T.P."/>
            <person name="Poltaraus A.B."/>
            <person name="Nazina T.N."/>
        </authorList>
    </citation>
    <scope>NUCLEOTIDE SEQUENCE [LARGE SCALE GENOMIC DNA]</scope>
    <source>
        <strain evidence="9 10">1933P</strain>
    </source>
</reference>
<comment type="caution">
    <text evidence="9">The sequence shown here is derived from an EMBL/GenBank/DDBJ whole genome shotgun (WGS) entry which is preliminary data.</text>
</comment>
<dbReference type="Proteomes" id="UP000298381">
    <property type="component" value="Unassembled WGS sequence"/>
</dbReference>
<dbReference type="InterPro" id="IPR032466">
    <property type="entry name" value="Metal_Hydrolase"/>
</dbReference>
<dbReference type="FunFam" id="3.20.20.140:FF:000007">
    <property type="entry name" value="Imidazolonepropionase"/>
    <property type="match status" value="1"/>
</dbReference>
<dbReference type="EC" id="3.5.2.7" evidence="1 7"/>
<dbReference type="SUPFAM" id="SSF51556">
    <property type="entry name" value="Metallo-dependent hydrolases"/>
    <property type="match status" value="1"/>
</dbReference>
<feature type="binding site" evidence="7">
    <location>
        <position position="256"/>
    </location>
    <ligand>
        <name>4-imidazolone-5-propanoate</name>
        <dbReference type="ChEBI" id="CHEBI:77893"/>
    </ligand>
</feature>
<gene>
    <name evidence="7" type="primary">hutI</name>
    <name evidence="9" type="ORF">E4100_00175</name>
</gene>
<keyword evidence="3 7" id="KW-0378">Hydrolase</keyword>
<accession>A0A4Z0D9P2</accession>
<feature type="binding site" evidence="7">
    <location>
        <position position="328"/>
    </location>
    <ligand>
        <name>Zn(2+)</name>
        <dbReference type="ChEBI" id="CHEBI:29105"/>
    </ligand>
</feature>
<dbReference type="PANTHER" id="PTHR42752">
    <property type="entry name" value="IMIDAZOLONEPROPIONASE"/>
    <property type="match status" value="1"/>
</dbReference>
<evidence type="ECO:0000256" key="6">
    <source>
        <dbReference type="ARBA" id="ARBA00023004"/>
    </source>
</evidence>
<dbReference type="SUPFAM" id="SSF51338">
    <property type="entry name" value="Composite domain of metallo-dependent hydrolases"/>
    <property type="match status" value="1"/>
</dbReference>
<comment type="similarity">
    <text evidence="7">Belongs to the metallo-dependent hydrolases superfamily. HutI family.</text>
</comment>
<keyword evidence="6 7" id="KW-0408">Iron</keyword>
<feature type="domain" description="Amidohydrolase-related" evidence="8">
    <location>
        <begin position="73"/>
        <end position="416"/>
    </location>
</feature>
<evidence type="ECO:0000313" key="10">
    <source>
        <dbReference type="Proteomes" id="UP000298381"/>
    </source>
</evidence>
<dbReference type="Gene3D" id="3.20.20.140">
    <property type="entry name" value="Metal-dependent hydrolases"/>
    <property type="match status" value="1"/>
</dbReference>
<keyword evidence="4 7" id="KW-0369">Histidine metabolism</keyword>
<keyword evidence="5 7" id="KW-0862">Zinc</keyword>